<evidence type="ECO:0008006" key="3">
    <source>
        <dbReference type="Google" id="ProtNLM"/>
    </source>
</evidence>
<dbReference type="Proteomes" id="UP000020595">
    <property type="component" value="Unassembled WGS sequence"/>
</dbReference>
<sequence length="56" mass="6346">MLNTLEQKKKYIQATRLQNYQASLKLEGINPSSTAPALSKAQILQKYKKFSQTSES</sequence>
<proteinExistence type="predicted"/>
<protein>
    <recommendedName>
        <fullName evidence="3">DUF2559 family protein</fullName>
    </recommendedName>
</protein>
<dbReference type="AlphaFoldDB" id="A0A009I585"/>
<dbReference type="InterPro" id="IPR022541">
    <property type="entry name" value="YhfG"/>
</dbReference>
<dbReference type="RefSeq" id="WP_000935322.1">
    <property type="nucleotide sequence ID" value="NZ_JEWH01000023.1"/>
</dbReference>
<gene>
    <name evidence="1" type="ORF">J512_2074</name>
</gene>
<name>A0A009I585_ACIB9</name>
<dbReference type="GeneID" id="92893136"/>
<dbReference type="Pfam" id="PF10832">
    <property type="entry name" value="YhfG"/>
    <property type="match status" value="1"/>
</dbReference>
<accession>A0A009I585</accession>
<dbReference type="PATRIC" id="fig|1310613.3.peg.1991"/>
<evidence type="ECO:0000313" key="1">
    <source>
        <dbReference type="EMBL" id="EXB05636.1"/>
    </source>
</evidence>
<reference evidence="1 2" key="1">
    <citation type="submission" date="2014-02" db="EMBL/GenBank/DDBJ databases">
        <title>Comparative genomics and transcriptomics to identify genetic mechanisms underlying the emergence of carbapenem resistant Acinetobacter baumannii (CRAb).</title>
        <authorList>
            <person name="Harris A.D."/>
            <person name="Johnson K.J."/>
            <person name="George J."/>
            <person name="Shefchek K."/>
            <person name="Daugherty S.C."/>
            <person name="Parankush S."/>
            <person name="Sadzewicz L."/>
            <person name="Tallon L."/>
            <person name="Sengamalay N."/>
            <person name="Hazen T.H."/>
            <person name="Rasko D.A."/>
        </authorList>
    </citation>
    <scope>NUCLEOTIDE SEQUENCE [LARGE SCALE GENOMIC DNA]</scope>
    <source>
        <strain evidence="1 2">1295743</strain>
    </source>
</reference>
<organism evidence="1 2">
    <name type="scientific">Acinetobacter baumannii (strain 1295743)</name>
    <dbReference type="NCBI Taxonomy" id="1310613"/>
    <lineage>
        <taxon>Bacteria</taxon>
        <taxon>Pseudomonadati</taxon>
        <taxon>Pseudomonadota</taxon>
        <taxon>Gammaproteobacteria</taxon>
        <taxon>Moraxellales</taxon>
        <taxon>Moraxellaceae</taxon>
        <taxon>Acinetobacter</taxon>
        <taxon>Acinetobacter calcoaceticus/baumannii complex</taxon>
    </lineage>
</organism>
<comment type="caution">
    <text evidence="1">The sequence shown here is derived from an EMBL/GenBank/DDBJ whole genome shotgun (WGS) entry which is preliminary data.</text>
</comment>
<dbReference type="EMBL" id="JEWH01000023">
    <property type="protein sequence ID" value="EXB05636.1"/>
    <property type="molecule type" value="Genomic_DNA"/>
</dbReference>
<evidence type="ECO:0000313" key="2">
    <source>
        <dbReference type="Proteomes" id="UP000020595"/>
    </source>
</evidence>